<evidence type="ECO:0000259" key="8">
    <source>
        <dbReference type="PROSITE" id="PS50090"/>
    </source>
</evidence>
<organism evidence="10 11">
    <name type="scientific">Oryza sativa subsp. indica</name>
    <name type="common">Rice</name>
    <dbReference type="NCBI Taxonomy" id="39946"/>
    <lineage>
        <taxon>Eukaryota</taxon>
        <taxon>Viridiplantae</taxon>
        <taxon>Streptophyta</taxon>
        <taxon>Embryophyta</taxon>
        <taxon>Tracheophyta</taxon>
        <taxon>Spermatophyta</taxon>
        <taxon>Magnoliopsida</taxon>
        <taxon>Liliopsida</taxon>
        <taxon>Poales</taxon>
        <taxon>Poaceae</taxon>
        <taxon>BOP clade</taxon>
        <taxon>Oryzoideae</taxon>
        <taxon>Oryzeae</taxon>
        <taxon>Oryzinae</taxon>
        <taxon>Oryza</taxon>
        <taxon>Oryza sativa</taxon>
    </lineage>
</organism>
<dbReference type="PROSITE" id="PS50090">
    <property type="entry name" value="MYB_LIKE"/>
    <property type="match status" value="2"/>
</dbReference>
<dbReference type="AlphaFoldDB" id="A2WNE0"/>
<dbReference type="GO" id="GO:0000978">
    <property type="term" value="F:RNA polymerase II cis-regulatory region sequence-specific DNA binding"/>
    <property type="evidence" value="ECO:0007669"/>
    <property type="project" value="TreeGrafter"/>
</dbReference>
<keyword evidence="4" id="KW-0238">DNA-binding</keyword>
<dbReference type="InterPro" id="IPR050560">
    <property type="entry name" value="MYB_TF"/>
</dbReference>
<dbReference type="SMART" id="SM00717">
    <property type="entry name" value="SANT"/>
    <property type="match status" value="2"/>
</dbReference>
<evidence type="ECO:0000313" key="10">
    <source>
        <dbReference type="EMBL" id="EAY73486.1"/>
    </source>
</evidence>
<evidence type="ECO:0000259" key="9">
    <source>
        <dbReference type="PROSITE" id="PS51294"/>
    </source>
</evidence>
<protein>
    <submittedName>
        <fullName evidence="10">Uncharacterized protein</fullName>
    </submittedName>
</protein>
<dbReference type="PROSITE" id="PS51294">
    <property type="entry name" value="HTH_MYB"/>
    <property type="match status" value="2"/>
</dbReference>
<dbReference type="Gene3D" id="1.10.10.60">
    <property type="entry name" value="Homeodomain-like"/>
    <property type="match status" value="2"/>
</dbReference>
<keyword evidence="2" id="KW-0677">Repeat</keyword>
<dbReference type="CDD" id="cd00167">
    <property type="entry name" value="SANT"/>
    <property type="match status" value="2"/>
</dbReference>
<sequence length="287" mass="30180">MAHEMMGGFFGHPPPPPATAAVGEEEEEVVEETEEGGHGGGVQGKLCARGHWRPAEDAKLKDLVAQYGPQNWNLIAEKLDGRSGKSCRLRWFNQLDPRINRRAFTEEEEERLMAAHRAYGNKWALIARLFPGRTDNAVKNHWHQYSGYSGAAESDESASTCTTDLSLSSGSAAAAAAAAAAANIPCCFYQSTPRASSSSTAACRAPRVAAAADTVAFFPGAGYDFAAAPHAMAPAAASTFAPSARSAFSAPARRGEPPGAVDQRGGAHATTDSHTIPFFDFLGVGAT</sequence>
<gene>
    <name evidence="10" type="ORF">OsI_01364</name>
</gene>
<dbReference type="SUPFAM" id="SSF46689">
    <property type="entry name" value="Homeodomain-like"/>
    <property type="match status" value="1"/>
</dbReference>
<dbReference type="InterPro" id="IPR017930">
    <property type="entry name" value="Myb_dom"/>
</dbReference>
<evidence type="ECO:0000256" key="5">
    <source>
        <dbReference type="ARBA" id="ARBA00023163"/>
    </source>
</evidence>
<dbReference type="PANTHER" id="PTHR45614:SF259">
    <property type="entry name" value="MYB DOMAIN PROTEIN 89-RELATED"/>
    <property type="match status" value="1"/>
</dbReference>
<feature type="region of interest" description="Disordered" evidence="7">
    <location>
        <begin position="1"/>
        <end position="25"/>
    </location>
</feature>
<feature type="domain" description="Myb-like" evidence="8">
    <location>
        <begin position="96"/>
        <end position="146"/>
    </location>
</feature>
<dbReference type="GO" id="GO:0005634">
    <property type="term" value="C:nucleus"/>
    <property type="evidence" value="ECO:0007669"/>
    <property type="project" value="UniProtKB-SubCell"/>
</dbReference>
<evidence type="ECO:0000313" key="11">
    <source>
        <dbReference type="Proteomes" id="UP000007015"/>
    </source>
</evidence>
<evidence type="ECO:0000256" key="3">
    <source>
        <dbReference type="ARBA" id="ARBA00023015"/>
    </source>
</evidence>
<evidence type="ECO:0000256" key="2">
    <source>
        <dbReference type="ARBA" id="ARBA00022737"/>
    </source>
</evidence>
<evidence type="ECO:0000256" key="7">
    <source>
        <dbReference type="SAM" id="MobiDB-lite"/>
    </source>
</evidence>
<keyword evidence="11" id="KW-1185">Reference proteome</keyword>
<feature type="domain" description="HTH myb-type" evidence="9">
    <location>
        <begin position="96"/>
        <end position="145"/>
    </location>
</feature>
<feature type="region of interest" description="Disordered" evidence="7">
    <location>
        <begin position="247"/>
        <end position="272"/>
    </location>
</feature>
<dbReference type="HOGENOM" id="CLU_028567_18_1_1"/>
<keyword evidence="5" id="KW-0804">Transcription</keyword>
<dbReference type="Pfam" id="PF00249">
    <property type="entry name" value="Myb_DNA-binding"/>
    <property type="match status" value="2"/>
</dbReference>
<dbReference type="Proteomes" id="UP000007015">
    <property type="component" value="Chromosome 1"/>
</dbReference>
<evidence type="ECO:0000256" key="4">
    <source>
        <dbReference type="ARBA" id="ARBA00023125"/>
    </source>
</evidence>
<feature type="domain" description="HTH myb-type" evidence="9">
    <location>
        <begin position="49"/>
        <end position="95"/>
    </location>
</feature>
<accession>A2WNE0</accession>
<reference evidence="10 11" key="1">
    <citation type="journal article" date="2005" name="PLoS Biol.">
        <title>The genomes of Oryza sativa: a history of duplications.</title>
        <authorList>
            <person name="Yu J."/>
            <person name="Wang J."/>
            <person name="Lin W."/>
            <person name="Li S."/>
            <person name="Li H."/>
            <person name="Zhou J."/>
            <person name="Ni P."/>
            <person name="Dong W."/>
            <person name="Hu S."/>
            <person name="Zeng C."/>
            <person name="Zhang J."/>
            <person name="Zhang Y."/>
            <person name="Li R."/>
            <person name="Xu Z."/>
            <person name="Li S."/>
            <person name="Li X."/>
            <person name="Zheng H."/>
            <person name="Cong L."/>
            <person name="Lin L."/>
            <person name="Yin J."/>
            <person name="Geng J."/>
            <person name="Li G."/>
            <person name="Shi J."/>
            <person name="Liu J."/>
            <person name="Lv H."/>
            <person name="Li J."/>
            <person name="Wang J."/>
            <person name="Deng Y."/>
            <person name="Ran L."/>
            <person name="Shi X."/>
            <person name="Wang X."/>
            <person name="Wu Q."/>
            <person name="Li C."/>
            <person name="Ren X."/>
            <person name="Wang J."/>
            <person name="Wang X."/>
            <person name="Li D."/>
            <person name="Liu D."/>
            <person name="Zhang X."/>
            <person name="Ji Z."/>
            <person name="Zhao W."/>
            <person name="Sun Y."/>
            <person name="Zhang Z."/>
            <person name="Bao J."/>
            <person name="Han Y."/>
            <person name="Dong L."/>
            <person name="Ji J."/>
            <person name="Chen P."/>
            <person name="Wu S."/>
            <person name="Liu J."/>
            <person name="Xiao Y."/>
            <person name="Bu D."/>
            <person name="Tan J."/>
            <person name="Yang L."/>
            <person name="Ye C."/>
            <person name="Zhang J."/>
            <person name="Xu J."/>
            <person name="Zhou Y."/>
            <person name="Yu Y."/>
            <person name="Zhang B."/>
            <person name="Zhuang S."/>
            <person name="Wei H."/>
            <person name="Liu B."/>
            <person name="Lei M."/>
            <person name="Yu H."/>
            <person name="Li Y."/>
            <person name="Xu H."/>
            <person name="Wei S."/>
            <person name="He X."/>
            <person name="Fang L."/>
            <person name="Zhang Z."/>
            <person name="Zhang Y."/>
            <person name="Huang X."/>
            <person name="Su Z."/>
            <person name="Tong W."/>
            <person name="Li J."/>
            <person name="Tong Z."/>
            <person name="Li S."/>
            <person name="Ye J."/>
            <person name="Wang L."/>
            <person name="Fang L."/>
            <person name="Lei T."/>
            <person name="Chen C."/>
            <person name="Chen H."/>
            <person name="Xu Z."/>
            <person name="Li H."/>
            <person name="Huang H."/>
            <person name="Zhang F."/>
            <person name="Xu H."/>
            <person name="Li N."/>
            <person name="Zhao C."/>
            <person name="Li S."/>
            <person name="Dong L."/>
            <person name="Huang Y."/>
            <person name="Li L."/>
            <person name="Xi Y."/>
            <person name="Qi Q."/>
            <person name="Li W."/>
            <person name="Zhang B."/>
            <person name="Hu W."/>
            <person name="Zhang Y."/>
            <person name="Tian X."/>
            <person name="Jiao Y."/>
            <person name="Liang X."/>
            <person name="Jin J."/>
            <person name="Gao L."/>
            <person name="Zheng W."/>
            <person name="Hao B."/>
            <person name="Liu S."/>
            <person name="Wang W."/>
            <person name="Yuan L."/>
            <person name="Cao M."/>
            <person name="McDermott J."/>
            <person name="Samudrala R."/>
            <person name="Wang J."/>
            <person name="Wong G.K."/>
            <person name="Yang H."/>
        </authorList>
    </citation>
    <scope>NUCLEOTIDE SEQUENCE [LARGE SCALE GENOMIC DNA]</scope>
    <source>
        <strain evidence="11">cv. 93-11</strain>
    </source>
</reference>
<dbReference type="EMBL" id="CM000126">
    <property type="protein sequence ID" value="EAY73486.1"/>
    <property type="molecule type" value="Genomic_DNA"/>
</dbReference>
<dbReference type="OMA" id="AANIPCC"/>
<proteinExistence type="predicted"/>
<dbReference type="Gramene" id="BGIOSGA001907-TA">
    <property type="protein sequence ID" value="BGIOSGA001907-PA"/>
    <property type="gene ID" value="BGIOSGA001907"/>
</dbReference>
<keyword evidence="3" id="KW-0805">Transcription regulation</keyword>
<comment type="subcellular location">
    <subcellularLocation>
        <location evidence="1">Nucleus</location>
    </subcellularLocation>
</comment>
<name>A2WNE0_ORYSI</name>
<dbReference type="InterPro" id="IPR009057">
    <property type="entry name" value="Homeodomain-like_sf"/>
</dbReference>
<evidence type="ECO:0000256" key="1">
    <source>
        <dbReference type="ARBA" id="ARBA00004123"/>
    </source>
</evidence>
<dbReference type="InterPro" id="IPR001005">
    <property type="entry name" value="SANT/Myb"/>
</dbReference>
<keyword evidence="6" id="KW-0539">Nucleus</keyword>
<evidence type="ECO:0000256" key="6">
    <source>
        <dbReference type="ARBA" id="ARBA00023242"/>
    </source>
</evidence>
<dbReference type="GO" id="GO:0000981">
    <property type="term" value="F:DNA-binding transcription factor activity, RNA polymerase II-specific"/>
    <property type="evidence" value="ECO:0007669"/>
    <property type="project" value="TreeGrafter"/>
</dbReference>
<dbReference type="FunFam" id="1.10.10.60:FF:000060">
    <property type="entry name" value="MYB transcription factor"/>
    <property type="match status" value="1"/>
</dbReference>
<feature type="domain" description="Myb-like" evidence="8">
    <location>
        <begin position="49"/>
        <end position="95"/>
    </location>
</feature>
<dbReference type="PANTHER" id="PTHR45614">
    <property type="entry name" value="MYB PROTEIN-RELATED"/>
    <property type="match status" value="1"/>
</dbReference>
<dbReference type="STRING" id="39946.A2WNE0"/>